<dbReference type="GO" id="GO:0006979">
    <property type="term" value="P:response to oxidative stress"/>
    <property type="evidence" value="ECO:0007669"/>
    <property type="project" value="InterPro"/>
</dbReference>
<comment type="caution">
    <text evidence="7">The sequence shown here is derived from an EMBL/GenBank/DDBJ whole genome shotgun (WGS) entry which is preliminary data.</text>
</comment>
<dbReference type="EMBL" id="LIAE01007218">
    <property type="protein sequence ID" value="PAV81005.1"/>
    <property type="molecule type" value="Genomic_DNA"/>
</dbReference>
<dbReference type="GO" id="GO:0005576">
    <property type="term" value="C:extracellular region"/>
    <property type="evidence" value="ECO:0007669"/>
    <property type="project" value="UniProtKB-SubCell"/>
</dbReference>
<dbReference type="PANTHER" id="PTHR11475:SF4">
    <property type="entry name" value="CHORION PEROXIDASE"/>
    <property type="match status" value="1"/>
</dbReference>
<evidence type="ECO:0000256" key="3">
    <source>
        <dbReference type="ARBA" id="ARBA00022559"/>
    </source>
</evidence>
<keyword evidence="5" id="KW-0325">Glycoprotein</keyword>
<evidence type="ECO:0000256" key="1">
    <source>
        <dbReference type="ARBA" id="ARBA00004613"/>
    </source>
</evidence>
<keyword evidence="3" id="KW-0560">Oxidoreductase</keyword>
<dbReference type="InterPro" id="IPR019791">
    <property type="entry name" value="Haem_peroxidase_animal"/>
</dbReference>
<sequence>MTPAVRATVENALKQARMNLDRRVERPVKEFRMQTQVALKAAKELQTVGNLLEEATRIIVTQNGSNFLSQIDNNEIQKIVEESNSVTKQKSQNAILAADSGCIKDDTDCQSRKNFLYRTITGICNNLNSPTAANANAPLRPFLGTQNYNDQISEIRRAVSGGALPSPRLISNIMQKSTVEAIDSVKNNLIMQFGQMVAHDLVFGPSATGPNGEQLACDDCNSPSPNCAPIEVPADDEYFPKSTPTKKNCISFTRALNGQQGFGPRQPIGQTTHFLDLSIVYGSSLCEATDVRLFADGLLKTIQSTAGTLPPFDKNDTRCQSKDPFFCFKCGDLRSSFHPGLPPLHVMFVIEHNRIAREIKALKPTLNDETIYQTARRIMIAQYQHMVYNEYLPHIIGVNLYVSSKLKPLASGRTKYDPKVDAGMFGEFAAGAFRFGHSQARRDFPRINTRNSAIVEVVDIGNNGFYTDSQYKNGGPATFVAGMMHSPTMVVDTAFAFSIRNQILEIRGKPASGFDLISMNLMRGRDVGFHPYVAYRAKVGLPPVNTFDDLIPQMGQNKVNMLKKIYRDVRDIDLFAGILAENPISTAIVGPTAAFIIAEQFKATKFGDHFYYENAPEQTVRGLTDGELAETRKATLGGMICRAFPSNILKVPQNIFQT</sequence>
<evidence type="ECO:0000256" key="4">
    <source>
        <dbReference type="ARBA" id="ARBA00022729"/>
    </source>
</evidence>
<protein>
    <recommendedName>
        <fullName evidence="9">Heme peroxidase</fullName>
    </recommendedName>
</protein>
<dbReference type="InterPro" id="IPR010255">
    <property type="entry name" value="Haem_peroxidase_sf"/>
</dbReference>
<dbReference type="Proteomes" id="UP000218231">
    <property type="component" value="Unassembled WGS sequence"/>
</dbReference>
<feature type="binding site" description="axial binding residue" evidence="6">
    <location>
        <position position="437"/>
    </location>
    <ligand>
        <name>heme b</name>
        <dbReference type="ChEBI" id="CHEBI:60344"/>
    </ligand>
    <ligandPart>
        <name>Fe</name>
        <dbReference type="ChEBI" id="CHEBI:18248"/>
    </ligandPart>
</feature>
<keyword evidence="6" id="KW-0349">Heme</keyword>
<evidence type="ECO:0008006" key="9">
    <source>
        <dbReference type="Google" id="ProtNLM"/>
    </source>
</evidence>
<dbReference type="GO" id="GO:0046872">
    <property type="term" value="F:metal ion binding"/>
    <property type="evidence" value="ECO:0007669"/>
    <property type="project" value="UniProtKB-KW"/>
</dbReference>
<keyword evidence="3" id="KW-0575">Peroxidase</keyword>
<dbReference type="PROSITE" id="PS50292">
    <property type="entry name" value="PEROXIDASE_3"/>
    <property type="match status" value="1"/>
</dbReference>
<dbReference type="AlphaFoldDB" id="A0A2A2L4K1"/>
<keyword evidence="8" id="KW-1185">Reference proteome</keyword>
<dbReference type="InterPro" id="IPR037120">
    <property type="entry name" value="Haem_peroxidase_sf_animal"/>
</dbReference>
<comment type="subcellular location">
    <subcellularLocation>
        <location evidence="1">Secreted</location>
    </subcellularLocation>
</comment>
<accession>A0A2A2L4K1</accession>
<evidence type="ECO:0000256" key="2">
    <source>
        <dbReference type="ARBA" id="ARBA00022525"/>
    </source>
</evidence>
<evidence type="ECO:0000313" key="7">
    <source>
        <dbReference type="EMBL" id="PAV81005.1"/>
    </source>
</evidence>
<dbReference type="Gene3D" id="1.10.640.10">
    <property type="entry name" value="Haem peroxidase domain superfamily, animal type"/>
    <property type="match status" value="1"/>
</dbReference>
<dbReference type="STRING" id="2018661.A0A2A2L4K1"/>
<evidence type="ECO:0000313" key="8">
    <source>
        <dbReference type="Proteomes" id="UP000218231"/>
    </source>
</evidence>
<dbReference type="GO" id="GO:0020037">
    <property type="term" value="F:heme binding"/>
    <property type="evidence" value="ECO:0007669"/>
    <property type="project" value="InterPro"/>
</dbReference>
<dbReference type="CDD" id="cd09823">
    <property type="entry name" value="peroxinectin_like"/>
    <property type="match status" value="1"/>
</dbReference>
<evidence type="ECO:0000256" key="5">
    <source>
        <dbReference type="ARBA" id="ARBA00023180"/>
    </source>
</evidence>
<keyword evidence="6" id="KW-0479">Metal-binding</keyword>
<keyword evidence="4" id="KW-0732">Signal</keyword>
<dbReference type="Pfam" id="PF03098">
    <property type="entry name" value="An_peroxidase"/>
    <property type="match status" value="1"/>
</dbReference>
<dbReference type="FunFam" id="1.10.640.10:FF:000003">
    <property type="entry name" value="chorion peroxidase"/>
    <property type="match status" value="1"/>
</dbReference>
<dbReference type="SUPFAM" id="SSF48113">
    <property type="entry name" value="Heme-dependent peroxidases"/>
    <property type="match status" value="1"/>
</dbReference>
<evidence type="ECO:0000256" key="6">
    <source>
        <dbReference type="PIRSR" id="PIRSR619791-2"/>
    </source>
</evidence>
<dbReference type="PANTHER" id="PTHR11475">
    <property type="entry name" value="OXIDASE/PEROXIDASE"/>
    <property type="match status" value="1"/>
</dbReference>
<reference evidence="7 8" key="1">
    <citation type="journal article" date="2017" name="Curr. Biol.">
        <title>Genome architecture and evolution of a unichromosomal asexual nematode.</title>
        <authorList>
            <person name="Fradin H."/>
            <person name="Zegar C."/>
            <person name="Gutwein M."/>
            <person name="Lucas J."/>
            <person name="Kovtun M."/>
            <person name="Corcoran D."/>
            <person name="Baugh L.R."/>
            <person name="Kiontke K."/>
            <person name="Gunsalus K."/>
            <person name="Fitch D.H."/>
            <person name="Piano F."/>
        </authorList>
    </citation>
    <scope>NUCLEOTIDE SEQUENCE [LARGE SCALE GENOMIC DNA]</scope>
    <source>
        <strain evidence="7">PF1309</strain>
    </source>
</reference>
<keyword evidence="6" id="KW-0408">Iron</keyword>
<dbReference type="OrthoDB" id="5834843at2759"/>
<name>A0A2A2L4K1_9BILA</name>
<keyword evidence="2" id="KW-0964">Secreted</keyword>
<dbReference type="PRINTS" id="PR00457">
    <property type="entry name" value="ANPEROXIDASE"/>
</dbReference>
<gene>
    <name evidence="7" type="ORF">WR25_19429</name>
</gene>
<proteinExistence type="predicted"/>
<dbReference type="GO" id="GO:0004601">
    <property type="term" value="F:peroxidase activity"/>
    <property type="evidence" value="ECO:0007669"/>
    <property type="project" value="UniProtKB-KW"/>
</dbReference>
<organism evidence="7 8">
    <name type="scientific">Diploscapter pachys</name>
    <dbReference type="NCBI Taxonomy" id="2018661"/>
    <lineage>
        <taxon>Eukaryota</taxon>
        <taxon>Metazoa</taxon>
        <taxon>Ecdysozoa</taxon>
        <taxon>Nematoda</taxon>
        <taxon>Chromadorea</taxon>
        <taxon>Rhabditida</taxon>
        <taxon>Rhabditina</taxon>
        <taxon>Rhabditomorpha</taxon>
        <taxon>Rhabditoidea</taxon>
        <taxon>Rhabditidae</taxon>
        <taxon>Diploscapter</taxon>
    </lineage>
</organism>